<dbReference type="EMBL" id="JAIZAY010000005">
    <property type="protein sequence ID" value="KAJ8042207.1"/>
    <property type="molecule type" value="Genomic_DNA"/>
</dbReference>
<evidence type="ECO:0000313" key="5">
    <source>
        <dbReference type="Proteomes" id="UP001152320"/>
    </source>
</evidence>
<feature type="domain" description="DDE Tnp4" evidence="3">
    <location>
        <begin position="9"/>
        <end position="71"/>
    </location>
</feature>
<dbReference type="GO" id="GO:0046872">
    <property type="term" value="F:metal ion binding"/>
    <property type="evidence" value="ECO:0007669"/>
    <property type="project" value="UniProtKB-KW"/>
</dbReference>
<keyword evidence="2" id="KW-0479">Metal-binding</keyword>
<name>A0A9Q1HAP5_HOLLE</name>
<reference evidence="4" key="1">
    <citation type="submission" date="2021-10" db="EMBL/GenBank/DDBJ databases">
        <title>Tropical sea cucumber genome reveals ecological adaptation and Cuvierian tubules defense mechanism.</title>
        <authorList>
            <person name="Chen T."/>
        </authorList>
    </citation>
    <scope>NUCLEOTIDE SEQUENCE</scope>
    <source>
        <strain evidence="4">Nanhai2018</strain>
        <tissue evidence="4">Muscle</tissue>
    </source>
</reference>
<evidence type="ECO:0000256" key="1">
    <source>
        <dbReference type="ARBA" id="ARBA00001968"/>
    </source>
</evidence>
<comment type="caution">
    <text evidence="4">The sequence shown here is derived from an EMBL/GenBank/DDBJ whole genome shotgun (WGS) entry which is preliminary data.</text>
</comment>
<evidence type="ECO:0000313" key="4">
    <source>
        <dbReference type="EMBL" id="KAJ8042207.1"/>
    </source>
</evidence>
<dbReference type="InterPro" id="IPR027806">
    <property type="entry name" value="HARBI1_dom"/>
</dbReference>
<dbReference type="Proteomes" id="UP001152320">
    <property type="component" value="Chromosome 5"/>
</dbReference>
<dbReference type="OrthoDB" id="6627079at2759"/>
<evidence type="ECO:0000256" key="2">
    <source>
        <dbReference type="ARBA" id="ARBA00022723"/>
    </source>
</evidence>
<gene>
    <name evidence="4" type="ORF">HOLleu_13210</name>
</gene>
<organism evidence="4 5">
    <name type="scientific">Holothuria leucospilota</name>
    <name type="common">Black long sea cucumber</name>
    <name type="synonym">Mertensiothuria leucospilota</name>
    <dbReference type="NCBI Taxonomy" id="206669"/>
    <lineage>
        <taxon>Eukaryota</taxon>
        <taxon>Metazoa</taxon>
        <taxon>Echinodermata</taxon>
        <taxon>Eleutherozoa</taxon>
        <taxon>Echinozoa</taxon>
        <taxon>Holothuroidea</taxon>
        <taxon>Aspidochirotacea</taxon>
        <taxon>Aspidochirotida</taxon>
        <taxon>Holothuriidae</taxon>
        <taxon>Holothuria</taxon>
    </lineage>
</organism>
<keyword evidence="5" id="KW-1185">Reference proteome</keyword>
<dbReference type="Pfam" id="PF13359">
    <property type="entry name" value="DDE_Tnp_4"/>
    <property type="match status" value="1"/>
</dbReference>
<proteinExistence type="predicted"/>
<protein>
    <recommendedName>
        <fullName evidence="3">DDE Tnp4 domain-containing protein</fullName>
    </recommendedName>
</protein>
<accession>A0A9Q1HAP5</accession>
<evidence type="ECO:0000259" key="3">
    <source>
        <dbReference type="Pfam" id="PF13359"/>
    </source>
</evidence>
<comment type="cofactor">
    <cofactor evidence="1">
        <name>a divalent metal cation</name>
        <dbReference type="ChEBI" id="CHEBI:60240"/>
    </cofactor>
</comment>
<sequence>MANTWSSSKHVVIQASENSGSYYFNYKDTFSVVLLAVADADYKFTYVDVGRNGRISDGGVFKNSSLGKALKADKLDIKEQCKLPVSFRALYVPHGSFEREDTSTGTFRDGRWRPIPLMLGIKPKDKEPQGLVDITDASRDLTLSIRPKGLAIGTRTEVHSMERSQFQAKFH</sequence>
<dbReference type="AlphaFoldDB" id="A0A9Q1HAP5"/>